<dbReference type="Gene3D" id="3.90.1720.10">
    <property type="entry name" value="endopeptidase domain like (from Nostoc punctiforme)"/>
    <property type="match status" value="1"/>
</dbReference>
<dbReference type="OrthoDB" id="1708048at2"/>
<dbReference type="EMBL" id="AGEJ01000001">
    <property type="protein sequence ID" value="EMD17654.1"/>
    <property type="molecule type" value="Genomic_DNA"/>
</dbReference>
<evidence type="ECO:0008006" key="4">
    <source>
        <dbReference type="Google" id="ProtNLM"/>
    </source>
</evidence>
<gene>
    <name evidence="2" type="ORF">HMPREF9943_00086</name>
</gene>
<sequence length="224" mass="25185">MKKGIVFIVSLLLVFNSSLIGVQAKDVSEMNDKEREEYINKVFDPKLVDRLNKQGDKKQVYQPKSLTGSNRGVRAAKGRYPKRKGVILYTPDKYKGVVPLGHAGMVYDRGWIIESLGDGVQWGYNNWDTQHSKCYALGVKGTSVKQDAKAGDYCVKQIGKPYNYNYYNMGTRKSFYCSQLIYAAYLDTCGVDLNTPSFDIGPLKAIHPVELLEGPKTTLLYRSS</sequence>
<evidence type="ECO:0000313" key="3">
    <source>
        <dbReference type="Proteomes" id="UP000011758"/>
    </source>
</evidence>
<comment type="caution">
    <text evidence="2">The sequence shown here is derived from an EMBL/GenBank/DDBJ whole genome shotgun (WGS) entry which is preliminary data.</text>
</comment>
<dbReference type="BioCyc" id="ECAT999415-HMP:GTTI-95-MONOMER"/>
<accession>M2PPZ9</accession>
<dbReference type="InterPro" id="IPR038765">
    <property type="entry name" value="Papain-like_cys_pep_sf"/>
</dbReference>
<reference evidence="2 3" key="1">
    <citation type="submission" date="2013-02" db="EMBL/GenBank/DDBJ databases">
        <title>The Genome Sequence of Lactobacillus catenaformis F0143.</title>
        <authorList>
            <consortium name="The Broad Institute Genome Sequencing Platform"/>
            <person name="Earl A."/>
            <person name="Ward D."/>
            <person name="Feldgarden M."/>
            <person name="Gevers D."/>
            <person name="Izard J."/>
            <person name="Blanton J.M."/>
            <person name="Mathney J."/>
            <person name="Dewhirst F.E."/>
            <person name="Young S.K."/>
            <person name="Zeng Q."/>
            <person name="Gargeya S."/>
            <person name="Fitzgerald M."/>
            <person name="Haas B."/>
            <person name="Abouelleil A."/>
            <person name="Alvarado L."/>
            <person name="Arachchi H.M."/>
            <person name="Berlin A."/>
            <person name="Chapman S.B."/>
            <person name="Gearin G."/>
            <person name="Goldberg J."/>
            <person name="Griggs A."/>
            <person name="Gujja S."/>
            <person name="Hansen M."/>
            <person name="Heiman D."/>
            <person name="Howarth C."/>
            <person name="Larimer J."/>
            <person name="Lui A."/>
            <person name="MacDonald P.J.P."/>
            <person name="McCowen C."/>
            <person name="Montmayeur A."/>
            <person name="Murphy C."/>
            <person name="Neiman D."/>
            <person name="Pearson M."/>
            <person name="Priest M."/>
            <person name="Roberts A."/>
            <person name="Saif S."/>
            <person name="Shea T."/>
            <person name="Sisk P."/>
            <person name="Stolte C."/>
            <person name="Sykes S."/>
            <person name="Wortman J."/>
            <person name="Nusbaum C."/>
            <person name="Birren B."/>
        </authorList>
    </citation>
    <scope>NUCLEOTIDE SEQUENCE [LARGE SCALE GENOMIC DNA]</scope>
    <source>
        <strain evidence="2 3">OT 569</strain>
    </source>
</reference>
<dbReference type="AlphaFoldDB" id="M2PPZ9"/>
<dbReference type="Pfam" id="PF05708">
    <property type="entry name" value="Peptidase_C92"/>
    <property type="match status" value="1"/>
</dbReference>
<proteinExistence type="predicted"/>
<keyword evidence="1" id="KW-0732">Signal</keyword>
<evidence type="ECO:0000313" key="2">
    <source>
        <dbReference type="EMBL" id="EMD17654.1"/>
    </source>
</evidence>
<dbReference type="SUPFAM" id="SSF54001">
    <property type="entry name" value="Cysteine proteinases"/>
    <property type="match status" value="1"/>
</dbReference>
<dbReference type="STRING" id="999415.HMPREF9943_00086"/>
<evidence type="ECO:0000256" key="1">
    <source>
        <dbReference type="SAM" id="SignalP"/>
    </source>
</evidence>
<dbReference type="InterPro" id="IPR024453">
    <property type="entry name" value="Peptidase_C92"/>
</dbReference>
<organism evidence="2 3">
    <name type="scientific">Eggerthia catenaformis OT 569 = DSM 20559</name>
    <dbReference type="NCBI Taxonomy" id="999415"/>
    <lineage>
        <taxon>Bacteria</taxon>
        <taxon>Bacillati</taxon>
        <taxon>Bacillota</taxon>
        <taxon>Erysipelotrichia</taxon>
        <taxon>Erysipelotrichales</taxon>
        <taxon>Coprobacillaceae</taxon>
        <taxon>Eggerthia</taxon>
    </lineage>
</organism>
<feature type="chain" id="PRO_5004023270" description="NlpC/P60 domain-containing protein" evidence="1">
    <location>
        <begin position="25"/>
        <end position="224"/>
    </location>
</feature>
<dbReference type="Proteomes" id="UP000011758">
    <property type="component" value="Unassembled WGS sequence"/>
</dbReference>
<protein>
    <recommendedName>
        <fullName evidence="4">NlpC/P60 domain-containing protein</fullName>
    </recommendedName>
</protein>
<keyword evidence="3" id="KW-1185">Reference proteome</keyword>
<dbReference type="eggNOG" id="COG3863">
    <property type="taxonomic scope" value="Bacteria"/>
</dbReference>
<name>M2PPZ9_9FIRM</name>
<dbReference type="RefSeq" id="WP_004801097.1">
    <property type="nucleotide sequence ID" value="NZ_KB446646.1"/>
</dbReference>
<feature type="signal peptide" evidence="1">
    <location>
        <begin position="1"/>
        <end position="24"/>
    </location>
</feature>